<keyword evidence="1" id="KW-1133">Transmembrane helix</keyword>
<dbReference type="STRING" id="441112.SAMN04488094_111151"/>
<keyword evidence="3" id="KW-1185">Reference proteome</keyword>
<reference evidence="2 3" key="1">
    <citation type="submission" date="2016-10" db="EMBL/GenBank/DDBJ databases">
        <authorList>
            <person name="de Groot N.N."/>
        </authorList>
    </citation>
    <scope>NUCLEOTIDE SEQUENCE [LARGE SCALE GENOMIC DNA]</scope>
    <source>
        <strain evidence="2 3">DSM 19548</strain>
    </source>
</reference>
<feature type="transmembrane region" description="Helical" evidence="1">
    <location>
        <begin position="43"/>
        <end position="62"/>
    </location>
</feature>
<name>A0A1I1N741_9RHOB</name>
<dbReference type="EMBL" id="FOLG01000011">
    <property type="protein sequence ID" value="SFC93022.1"/>
    <property type="molecule type" value="Genomic_DNA"/>
</dbReference>
<proteinExistence type="predicted"/>
<gene>
    <name evidence="2" type="ORF">SAMN04488094_111151</name>
</gene>
<evidence type="ECO:0000313" key="2">
    <source>
        <dbReference type="EMBL" id="SFC93022.1"/>
    </source>
</evidence>
<evidence type="ECO:0000256" key="1">
    <source>
        <dbReference type="SAM" id="Phobius"/>
    </source>
</evidence>
<feature type="transmembrane region" description="Helical" evidence="1">
    <location>
        <begin position="68"/>
        <end position="86"/>
    </location>
</feature>
<evidence type="ECO:0000313" key="3">
    <source>
        <dbReference type="Proteomes" id="UP000198728"/>
    </source>
</evidence>
<protein>
    <submittedName>
        <fullName evidence="2">Uncharacterized protein</fullName>
    </submittedName>
</protein>
<dbReference type="RefSeq" id="WP_093361879.1">
    <property type="nucleotide sequence ID" value="NZ_FOLG01000011.1"/>
</dbReference>
<dbReference type="OrthoDB" id="199424at2"/>
<accession>A0A1I1N741</accession>
<organism evidence="2 3">
    <name type="scientific">Tropicimonas isoalkanivorans</name>
    <dbReference type="NCBI Taxonomy" id="441112"/>
    <lineage>
        <taxon>Bacteria</taxon>
        <taxon>Pseudomonadati</taxon>
        <taxon>Pseudomonadota</taxon>
        <taxon>Alphaproteobacteria</taxon>
        <taxon>Rhodobacterales</taxon>
        <taxon>Roseobacteraceae</taxon>
        <taxon>Tropicimonas</taxon>
    </lineage>
</organism>
<keyword evidence="1" id="KW-0812">Transmembrane</keyword>
<dbReference type="AlphaFoldDB" id="A0A1I1N741"/>
<dbReference type="Proteomes" id="UP000198728">
    <property type="component" value="Unassembled WGS sequence"/>
</dbReference>
<sequence length="183" mass="19908">MTGGSADTPGGWEGILEPGETVLWQGRPRPGVSFTGFDLRRTLFGLVFLGFALFWVVGAAHATGDAPLPVRILFPAAGFLFVFQGARLAGGDRLWRAWVRRGTWYTLTSQQALIATEVFGRRGLDAWPITGRNAIELVEGSPGSIFFADTGGPFGRGRRIGFERIDDAREVLALMRRVQRGAA</sequence>
<keyword evidence="1" id="KW-0472">Membrane</keyword>